<evidence type="ECO:0000259" key="7">
    <source>
        <dbReference type="Pfam" id="PF04082"/>
    </source>
</evidence>
<feature type="region of interest" description="Disordered" evidence="6">
    <location>
        <begin position="37"/>
        <end position="83"/>
    </location>
</feature>
<gene>
    <name evidence="8" type="ORF">C8A03DRAFT_31889</name>
</gene>
<keyword evidence="9" id="KW-1185">Reference proteome</keyword>
<dbReference type="Proteomes" id="UP001303760">
    <property type="component" value="Unassembled WGS sequence"/>
</dbReference>
<comment type="caution">
    <text evidence="8">The sequence shown here is derived from an EMBL/GenBank/DDBJ whole genome shotgun (WGS) entry which is preliminary data.</text>
</comment>
<feature type="compositionally biased region" description="Polar residues" evidence="6">
    <location>
        <begin position="199"/>
        <end position="212"/>
    </location>
</feature>
<reference evidence="8" key="2">
    <citation type="submission" date="2023-05" db="EMBL/GenBank/DDBJ databases">
        <authorList>
            <consortium name="Lawrence Berkeley National Laboratory"/>
            <person name="Steindorff A."/>
            <person name="Hensen N."/>
            <person name="Bonometti L."/>
            <person name="Westerberg I."/>
            <person name="Brannstrom I.O."/>
            <person name="Guillou S."/>
            <person name="Cros-Aarteil S."/>
            <person name="Calhoun S."/>
            <person name="Haridas S."/>
            <person name="Kuo A."/>
            <person name="Mondo S."/>
            <person name="Pangilinan J."/>
            <person name="Riley R."/>
            <person name="Labutti K."/>
            <person name="Andreopoulos B."/>
            <person name="Lipzen A."/>
            <person name="Chen C."/>
            <person name="Yanf M."/>
            <person name="Daum C."/>
            <person name="Ng V."/>
            <person name="Clum A."/>
            <person name="Ohm R."/>
            <person name="Martin F."/>
            <person name="Silar P."/>
            <person name="Natvig D."/>
            <person name="Lalanne C."/>
            <person name="Gautier V."/>
            <person name="Ament-Velasquez S.L."/>
            <person name="Kruys A."/>
            <person name="Hutchinson M.I."/>
            <person name="Powell A.J."/>
            <person name="Barry K."/>
            <person name="Miller A.N."/>
            <person name="Grigoriev I.V."/>
            <person name="Debuchy R."/>
            <person name="Gladieux P."/>
            <person name="Thoren M.H."/>
            <person name="Johannesson H."/>
        </authorList>
    </citation>
    <scope>NUCLEOTIDE SEQUENCE</scope>
    <source>
        <strain evidence="8">CBS 532.94</strain>
    </source>
</reference>
<dbReference type="InterPro" id="IPR007219">
    <property type="entry name" value="XnlR_reg_dom"/>
</dbReference>
<dbReference type="GO" id="GO:0000981">
    <property type="term" value="F:DNA-binding transcription factor activity, RNA polymerase II-specific"/>
    <property type="evidence" value="ECO:0007669"/>
    <property type="project" value="InterPro"/>
</dbReference>
<dbReference type="GO" id="GO:0003677">
    <property type="term" value="F:DNA binding"/>
    <property type="evidence" value="ECO:0007669"/>
    <property type="project" value="InterPro"/>
</dbReference>
<dbReference type="GO" id="GO:0008270">
    <property type="term" value="F:zinc ion binding"/>
    <property type="evidence" value="ECO:0007669"/>
    <property type="project" value="InterPro"/>
</dbReference>
<feature type="region of interest" description="Disordered" evidence="6">
    <location>
        <begin position="194"/>
        <end position="270"/>
    </location>
</feature>
<evidence type="ECO:0000313" key="8">
    <source>
        <dbReference type="EMBL" id="KAK4240046.1"/>
    </source>
</evidence>
<feature type="domain" description="Xylanolytic transcriptional activator regulatory" evidence="7">
    <location>
        <begin position="487"/>
        <end position="675"/>
    </location>
</feature>
<evidence type="ECO:0000256" key="4">
    <source>
        <dbReference type="ARBA" id="ARBA00023163"/>
    </source>
</evidence>
<dbReference type="Pfam" id="PF04082">
    <property type="entry name" value="Fungal_trans"/>
    <property type="match status" value="1"/>
</dbReference>
<evidence type="ECO:0000256" key="2">
    <source>
        <dbReference type="ARBA" id="ARBA00022833"/>
    </source>
</evidence>
<dbReference type="CDD" id="cd00067">
    <property type="entry name" value="GAL4"/>
    <property type="match status" value="1"/>
</dbReference>
<proteinExistence type="predicted"/>
<evidence type="ECO:0000256" key="1">
    <source>
        <dbReference type="ARBA" id="ARBA00022723"/>
    </source>
</evidence>
<evidence type="ECO:0000256" key="6">
    <source>
        <dbReference type="SAM" id="MobiDB-lite"/>
    </source>
</evidence>
<keyword evidence="3" id="KW-0805">Transcription regulation</keyword>
<dbReference type="PANTHER" id="PTHR47660:SF2">
    <property type="entry name" value="TRANSCRIPTION FACTOR WITH C2H2 AND ZN(2)-CYS(6) DNA BINDING DOMAIN (EUROFUNG)"/>
    <property type="match status" value="1"/>
</dbReference>
<feature type="region of interest" description="Disordered" evidence="6">
    <location>
        <begin position="1"/>
        <end position="24"/>
    </location>
</feature>
<evidence type="ECO:0000313" key="9">
    <source>
        <dbReference type="Proteomes" id="UP001303760"/>
    </source>
</evidence>
<feature type="compositionally biased region" description="Polar residues" evidence="6">
    <location>
        <begin position="70"/>
        <end position="83"/>
    </location>
</feature>
<dbReference type="AlphaFoldDB" id="A0AAN7H8I0"/>
<keyword evidence="4" id="KW-0804">Transcription</keyword>
<name>A0AAN7H8I0_9PEZI</name>
<keyword evidence="5" id="KW-0539">Nucleus</keyword>
<keyword evidence="1" id="KW-0479">Metal-binding</keyword>
<dbReference type="EMBL" id="MU860049">
    <property type="protein sequence ID" value="KAK4240046.1"/>
    <property type="molecule type" value="Genomic_DNA"/>
</dbReference>
<sequence>MASPIEYLIHPNPPLPPLPPPQKPAVEIHQKITAPIRSAAVHPGLSVPFNGSEGRVRAPPPPARSGSSSEHTTAPTLPGNHSKTQSLYQCADCLRRYSRPEHLQICSKGFARADLLKRHRANHQEDNGPKRRRFNVAPSASRVAHACQACAKARVKCEEIKPQNRGLACEVSPSDDAAMYLVHLSANNRMGNHEATPDSCYSSSSTMGQPQYQASVGSASSSFVQSVSPEESKQGIATPANLPYRDDAQPATPGTSNQSIPNTFHSYPVNGEGYAGEGHARPPFPDFLGNVLYNQPLGNPAGAQGMAMLDFYDDANLDFKDFDFGLLDHWTFDATRTMEDQRAGSEDSAGMTAMRSALVKIWTDSPWRWSPQKTDNCYTEQSHLPLPSPSRDAHGAHPPDHRTAVDRVAQDTLQGSCRDKILAIVLGTCRESRMASQVASSFPSVDTMDSWINIFLAAHLCQVSSWIHYGSFSLNSQCPEWLAMAAAAGAILTPVPPFRRFGFALQEAIRVAIPEKFEENNKNTTELDKVQALVLVQDVGLWSGNRRKMEIAECHLSIPIAMMRYRGKFVASAYPDIIVYPSDEGKVLEEKWKKWYQLESWKRLVFHAYLRDAQVSMMQFNNPSMSYAELTIPLPCSRELWFARSAEEFKIRYLESGAHGGGKRLPTLGDLFRNINALSENHHRLDVQFAISIYLHGFWSQIWEYRQLFSILSSSSSPFTTPTADSNPTTTTTTTTTTTATLLDHRRNDLLNQLKSFQVVTHGWHEMLSARESMLLHLLLLNLHVSLVDLQLFSGKEGEDQARRVYPALQRWAATPEARQALWHAAQVLRQGRLFPRGHLKDFWSVAVSHASLCVWSYGVVVRAARQSSNHQGQQLYPQQQQQGQGQQQGGVGAGVGVVVCLDGEESSAVIQAWILYGQGRPAIRGVLLEHDDNGGHHQEATGGRAVECLLEDPAGCMAVAQEILRANFVGVWESLPPLSENIILVLKQLEKAAWAVGMG</sequence>
<keyword evidence="2" id="KW-0862">Zinc</keyword>
<protein>
    <submittedName>
        <fullName evidence="8">Zinc finger protein klf1</fullName>
    </submittedName>
</protein>
<dbReference type="PANTHER" id="PTHR47660">
    <property type="entry name" value="TRANSCRIPTION FACTOR WITH C2H2 AND ZN(2)-CYS(6) DNA BINDING DOMAIN (EUROFUNG)-RELATED-RELATED"/>
    <property type="match status" value="1"/>
</dbReference>
<dbReference type="GO" id="GO:0006351">
    <property type="term" value="P:DNA-templated transcription"/>
    <property type="evidence" value="ECO:0007669"/>
    <property type="project" value="InterPro"/>
</dbReference>
<feature type="compositionally biased region" description="Basic and acidic residues" evidence="6">
    <location>
        <begin position="391"/>
        <end position="401"/>
    </location>
</feature>
<feature type="compositionally biased region" description="Polar residues" evidence="6">
    <location>
        <begin position="252"/>
        <end position="265"/>
    </location>
</feature>
<reference evidence="8" key="1">
    <citation type="journal article" date="2023" name="Mol. Phylogenet. Evol.">
        <title>Genome-scale phylogeny and comparative genomics of the fungal order Sordariales.</title>
        <authorList>
            <person name="Hensen N."/>
            <person name="Bonometti L."/>
            <person name="Westerberg I."/>
            <person name="Brannstrom I.O."/>
            <person name="Guillou S."/>
            <person name="Cros-Aarteil S."/>
            <person name="Calhoun S."/>
            <person name="Haridas S."/>
            <person name="Kuo A."/>
            <person name="Mondo S."/>
            <person name="Pangilinan J."/>
            <person name="Riley R."/>
            <person name="LaButti K."/>
            <person name="Andreopoulos B."/>
            <person name="Lipzen A."/>
            <person name="Chen C."/>
            <person name="Yan M."/>
            <person name="Daum C."/>
            <person name="Ng V."/>
            <person name="Clum A."/>
            <person name="Steindorff A."/>
            <person name="Ohm R.A."/>
            <person name="Martin F."/>
            <person name="Silar P."/>
            <person name="Natvig D.O."/>
            <person name="Lalanne C."/>
            <person name="Gautier V."/>
            <person name="Ament-Velasquez S.L."/>
            <person name="Kruys A."/>
            <person name="Hutchinson M.I."/>
            <person name="Powell A.J."/>
            <person name="Barry K."/>
            <person name="Miller A.N."/>
            <person name="Grigoriev I.V."/>
            <person name="Debuchy R."/>
            <person name="Gladieux P."/>
            <person name="Hiltunen Thoren M."/>
            <person name="Johannesson H."/>
        </authorList>
    </citation>
    <scope>NUCLEOTIDE SEQUENCE</scope>
    <source>
        <strain evidence="8">CBS 532.94</strain>
    </source>
</reference>
<dbReference type="InterPro" id="IPR001138">
    <property type="entry name" value="Zn2Cys6_DnaBD"/>
</dbReference>
<accession>A0AAN7H8I0</accession>
<evidence type="ECO:0000256" key="5">
    <source>
        <dbReference type="ARBA" id="ARBA00023242"/>
    </source>
</evidence>
<evidence type="ECO:0000256" key="3">
    <source>
        <dbReference type="ARBA" id="ARBA00023015"/>
    </source>
</evidence>
<organism evidence="8 9">
    <name type="scientific">Achaetomium macrosporum</name>
    <dbReference type="NCBI Taxonomy" id="79813"/>
    <lineage>
        <taxon>Eukaryota</taxon>
        <taxon>Fungi</taxon>
        <taxon>Dikarya</taxon>
        <taxon>Ascomycota</taxon>
        <taxon>Pezizomycotina</taxon>
        <taxon>Sordariomycetes</taxon>
        <taxon>Sordariomycetidae</taxon>
        <taxon>Sordariales</taxon>
        <taxon>Chaetomiaceae</taxon>
        <taxon>Achaetomium</taxon>
    </lineage>
</organism>
<feature type="compositionally biased region" description="Pro residues" evidence="6">
    <location>
        <begin position="11"/>
        <end position="23"/>
    </location>
</feature>
<feature type="compositionally biased region" description="Low complexity" evidence="6">
    <location>
        <begin position="213"/>
        <end position="229"/>
    </location>
</feature>
<feature type="region of interest" description="Disordered" evidence="6">
    <location>
        <begin position="378"/>
        <end position="401"/>
    </location>
</feature>